<dbReference type="Pfam" id="PF01594">
    <property type="entry name" value="AI-2E_transport"/>
    <property type="match status" value="1"/>
</dbReference>
<evidence type="ECO:0000256" key="4">
    <source>
        <dbReference type="ARBA" id="ARBA00022989"/>
    </source>
</evidence>
<keyword evidence="8" id="KW-1185">Reference proteome</keyword>
<dbReference type="EMBL" id="JABBFW010000038">
    <property type="protein sequence ID" value="NML18713.1"/>
    <property type="molecule type" value="Genomic_DNA"/>
</dbReference>
<evidence type="ECO:0000313" key="8">
    <source>
        <dbReference type="Proteomes" id="UP000574067"/>
    </source>
</evidence>
<evidence type="ECO:0000256" key="2">
    <source>
        <dbReference type="ARBA" id="ARBA00009773"/>
    </source>
</evidence>
<evidence type="ECO:0000313" key="7">
    <source>
        <dbReference type="EMBL" id="NML18713.1"/>
    </source>
</evidence>
<proteinExistence type="inferred from homology"/>
<keyword evidence="5 6" id="KW-0472">Membrane</keyword>
<reference evidence="7 8" key="1">
    <citation type="submission" date="2020-04" db="EMBL/GenBank/DDBJ databases">
        <title>Azohydromonas sp. isolated from soil.</title>
        <authorList>
            <person name="Dahal R.H."/>
        </authorList>
    </citation>
    <scope>NUCLEOTIDE SEQUENCE [LARGE SCALE GENOMIC DNA]</scope>
    <source>
        <strain evidence="7 8">G-1-1-14</strain>
    </source>
</reference>
<evidence type="ECO:0000256" key="3">
    <source>
        <dbReference type="ARBA" id="ARBA00022692"/>
    </source>
</evidence>
<accession>A0A848FKE5</accession>
<dbReference type="GO" id="GO:0016020">
    <property type="term" value="C:membrane"/>
    <property type="evidence" value="ECO:0007669"/>
    <property type="project" value="UniProtKB-SubCell"/>
</dbReference>
<comment type="similarity">
    <text evidence="2">Belongs to the autoinducer-2 exporter (AI-2E) (TC 2.A.86) family.</text>
</comment>
<dbReference type="RefSeq" id="WP_169163604.1">
    <property type="nucleotide sequence ID" value="NZ_JABBFW010000038.1"/>
</dbReference>
<keyword evidence="3 6" id="KW-0812">Transmembrane</keyword>
<comment type="caution">
    <text evidence="7">The sequence shown here is derived from an EMBL/GenBank/DDBJ whole genome shotgun (WGS) entry which is preliminary data.</text>
</comment>
<gene>
    <name evidence="7" type="ORF">HHL10_27470</name>
</gene>
<name>A0A848FKE5_9BURK</name>
<sequence>MAVVLLLALLWLLRDVVVLVFGGIVLAAVLRGIARRLERRFRLSPQRSGLLAALLVLALLAAVFAIAGGALADQLSRLRQELPQALTLLDRWLSSHALGQQLIEVVRSAMSSDSTGTWLATATTTTLGAVGSVVLMAIVSVYFATDVQGYRRGALRLVPPACRQRAVRALDASGQALGCWLLGQGLSMLFLGVTTAVGLALLGAPLALALGLITGLLTFVPFFGAIVAGVLSVLLAFIEGPRAALHVALLFFALQQVEEYLLQPFVQRWAVRLPPVLTLLSTLIFGVLFGPVGVVFGTPMMVVARVFVTKLYVEDVLGDREPQAEPQRQPAAEGERA</sequence>
<evidence type="ECO:0000256" key="5">
    <source>
        <dbReference type="ARBA" id="ARBA00023136"/>
    </source>
</evidence>
<feature type="transmembrane region" description="Helical" evidence="6">
    <location>
        <begin position="6"/>
        <end position="30"/>
    </location>
</feature>
<feature type="transmembrane region" description="Helical" evidence="6">
    <location>
        <begin position="118"/>
        <end position="144"/>
    </location>
</feature>
<dbReference type="AlphaFoldDB" id="A0A848FKE5"/>
<evidence type="ECO:0000256" key="6">
    <source>
        <dbReference type="SAM" id="Phobius"/>
    </source>
</evidence>
<dbReference type="PANTHER" id="PTHR21716">
    <property type="entry name" value="TRANSMEMBRANE PROTEIN"/>
    <property type="match status" value="1"/>
</dbReference>
<keyword evidence="4 6" id="KW-1133">Transmembrane helix</keyword>
<dbReference type="PANTHER" id="PTHR21716:SF62">
    <property type="entry name" value="TRANSPORT PROTEIN YDBI-RELATED"/>
    <property type="match status" value="1"/>
</dbReference>
<feature type="transmembrane region" description="Helical" evidence="6">
    <location>
        <begin position="50"/>
        <end position="72"/>
    </location>
</feature>
<feature type="transmembrane region" description="Helical" evidence="6">
    <location>
        <begin position="283"/>
        <end position="308"/>
    </location>
</feature>
<protein>
    <submittedName>
        <fullName evidence="7">AI-2E family transporter</fullName>
    </submittedName>
</protein>
<comment type="subcellular location">
    <subcellularLocation>
        <location evidence="1">Membrane</location>
        <topology evidence="1">Multi-pass membrane protein</topology>
    </subcellularLocation>
</comment>
<dbReference type="GO" id="GO:0055085">
    <property type="term" value="P:transmembrane transport"/>
    <property type="evidence" value="ECO:0007669"/>
    <property type="project" value="TreeGrafter"/>
</dbReference>
<dbReference type="Proteomes" id="UP000574067">
    <property type="component" value="Unassembled WGS sequence"/>
</dbReference>
<feature type="transmembrane region" description="Helical" evidence="6">
    <location>
        <begin position="189"/>
        <end position="213"/>
    </location>
</feature>
<feature type="transmembrane region" description="Helical" evidence="6">
    <location>
        <begin position="219"/>
        <end position="238"/>
    </location>
</feature>
<evidence type="ECO:0000256" key="1">
    <source>
        <dbReference type="ARBA" id="ARBA00004141"/>
    </source>
</evidence>
<dbReference type="InterPro" id="IPR002549">
    <property type="entry name" value="AI-2E-like"/>
</dbReference>
<organism evidence="7 8">
    <name type="scientific">Azohydromonas caseinilytica</name>
    <dbReference type="NCBI Taxonomy" id="2728836"/>
    <lineage>
        <taxon>Bacteria</taxon>
        <taxon>Pseudomonadati</taxon>
        <taxon>Pseudomonadota</taxon>
        <taxon>Betaproteobacteria</taxon>
        <taxon>Burkholderiales</taxon>
        <taxon>Sphaerotilaceae</taxon>
        <taxon>Azohydromonas</taxon>
    </lineage>
</organism>